<organism evidence="1">
    <name type="scientific">uncultured Flavobacteriia bacterium</name>
    <dbReference type="NCBI Taxonomy" id="212695"/>
    <lineage>
        <taxon>Bacteria</taxon>
        <taxon>Pseudomonadati</taxon>
        <taxon>Bacteroidota</taxon>
        <taxon>Flavobacteriia</taxon>
        <taxon>environmental samples</taxon>
    </lineage>
</organism>
<dbReference type="EMBL" id="FO117616">
    <property type="protein sequence ID" value="CCG00708.1"/>
    <property type="molecule type" value="Genomic_DNA"/>
</dbReference>
<evidence type="ECO:0000313" key="1">
    <source>
        <dbReference type="EMBL" id="CCG00708.1"/>
    </source>
</evidence>
<accession>H6RI47</accession>
<sequence>MLIFDQLFEIDNIILETSGSLLLAFILSPRKKIIQTEKGKIKQITWLFLKEPIGLD</sequence>
<protein>
    <submittedName>
        <fullName evidence="1">Uncharacterized protein</fullName>
    </submittedName>
</protein>
<reference evidence="1" key="1">
    <citation type="journal article" date="2012" name="Environ. Microbiol.">
        <title>Genomic content of uncultured Bacteroidetes from contrasting oceanic provinces in the North Atlantic Ocean.</title>
        <authorList>
            <person name="Gomez-Pereira P.R."/>
            <person name="Schuler M."/>
            <person name="Fuchs B.M."/>
            <person name="Bennke C."/>
            <person name="Teeling H."/>
            <person name="Waldmann J."/>
            <person name="Richter M."/>
            <person name="Barbe V."/>
            <person name="Bataille E."/>
            <person name="Glockner F.O."/>
            <person name="Amann R."/>
        </authorList>
    </citation>
    <scope>NUCLEOTIDE SEQUENCE</scope>
</reference>
<proteinExistence type="predicted"/>
<name>H6RI47_9BACT</name>
<reference evidence="1" key="2">
    <citation type="submission" date="2012-02" db="EMBL/GenBank/DDBJ databases">
        <authorList>
            <person name="Genoscope - CEA"/>
        </authorList>
    </citation>
    <scope>NUCLEOTIDE SEQUENCE</scope>
</reference>
<gene>
    <name evidence="1" type="ORF">VIS_S3DNC70010</name>
</gene>
<dbReference type="AlphaFoldDB" id="H6RI47"/>